<protein>
    <submittedName>
        <fullName evidence="2">Nuclear transport factor 2 family protein</fullName>
    </submittedName>
</protein>
<dbReference type="Pfam" id="PF12680">
    <property type="entry name" value="SnoaL_2"/>
    <property type="match status" value="1"/>
</dbReference>
<dbReference type="Gene3D" id="3.10.450.50">
    <property type="match status" value="1"/>
</dbReference>
<comment type="caution">
    <text evidence="2">The sequence shown here is derived from an EMBL/GenBank/DDBJ whole genome shotgun (WGS) entry which is preliminary data.</text>
</comment>
<dbReference type="AlphaFoldDB" id="A0A7X2S7Y4"/>
<gene>
    <name evidence="2" type="ORF">GKZ89_15725</name>
</gene>
<name>A0A7X2S7Y4_9BACI</name>
<dbReference type="SUPFAM" id="SSF54427">
    <property type="entry name" value="NTF2-like"/>
    <property type="match status" value="1"/>
</dbReference>
<evidence type="ECO:0000313" key="2">
    <source>
        <dbReference type="EMBL" id="MTH54851.1"/>
    </source>
</evidence>
<evidence type="ECO:0000259" key="1">
    <source>
        <dbReference type="Pfam" id="PF12680"/>
    </source>
</evidence>
<dbReference type="InterPro" id="IPR037401">
    <property type="entry name" value="SnoaL-like"/>
</dbReference>
<dbReference type="EMBL" id="WMIB01000019">
    <property type="protein sequence ID" value="MTH54851.1"/>
    <property type="molecule type" value="Genomic_DNA"/>
</dbReference>
<sequence length="118" mass="13251">MDKIQLPQVIKKFIAASNKPDPKAFVDCFANEAIVVDEGQERTGKLAIKKWSDESHFGFNVKLDPVAARQDDEAIVTFKLSGDYDKTGLPDPLLLDFHFHIHDGYIKSLLITENGKHV</sequence>
<proteinExistence type="predicted"/>
<dbReference type="InterPro" id="IPR032710">
    <property type="entry name" value="NTF2-like_dom_sf"/>
</dbReference>
<dbReference type="Proteomes" id="UP000434639">
    <property type="component" value="Unassembled WGS sequence"/>
</dbReference>
<keyword evidence="3" id="KW-1185">Reference proteome</keyword>
<evidence type="ECO:0000313" key="3">
    <source>
        <dbReference type="Proteomes" id="UP000434639"/>
    </source>
</evidence>
<accession>A0A7X2S7Y4</accession>
<organism evidence="2 3">
    <name type="scientific">Metabacillus mangrovi</name>
    <dbReference type="NCBI Taxonomy" id="1491830"/>
    <lineage>
        <taxon>Bacteria</taxon>
        <taxon>Bacillati</taxon>
        <taxon>Bacillota</taxon>
        <taxon>Bacilli</taxon>
        <taxon>Bacillales</taxon>
        <taxon>Bacillaceae</taxon>
        <taxon>Metabacillus</taxon>
    </lineage>
</organism>
<reference evidence="2 3" key="1">
    <citation type="journal article" date="2017" name="Int. J. Syst. Evol. Microbiol.">
        <title>Bacillus mangrovi sp. nov., isolated from a sediment sample from a mangrove forest.</title>
        <authorList>
            <person name="Gupta V."/>
            <person name="Singh P.K."/>
            <person name="Korpole S."/>
            <person name="Tanuku N.R.S."/>
            <person name="Pinnaka A.K."/>
        </authorList>
    </citation>
    <scope>NUCLEOTIDE SEQUENCE [LARGE SCALE GENOMIC DNA]</scope>
    <source>
        <strain evidence="2 3">KCTC 33872</strain>
    </source>
</reference>
<dbReference type="RefSeq" id="WP_162356955.1">
    <property type="nucleotide sequence ID" value="NZ_WMIB01000019.1"/>
</dbReference>
<feature type="domain" description="SnoaL-like" evidence="1">
    <location>
        <begin position="11"/>
        <end position="107"/>
    </location>
</feature>